<gene>
    <name evidence="2" type="ORF">NK6_6088</name>
</gene>
<evidence type="ECO:0000313" key="2">
    <source>
        <dbReference type="EMBL" id="BAR59242.1"/>
    </source>
</evidence>
<accession>A0A0E4BSP8</accession>
<organism evidence="2 3">
    <name type="scientific">Bradyrhizobium diazoefficiens</name>
    <dbReference type="NCBI Taxonomy" id="1355477"/>
    <lineage>
        <taxon>Bacteria</taxon>
        <taxon>Pseudomonadati</taxon>
        <taxon>Pseudomonadota</taxon>
        <taxon>Alphaproteobacteria</taxon>
        <taxon>Hyphomicrobiales</taxon>
        <taxon>Nitrobacteraceae</taxon>
        <taxon>Bradyrhizobium</taxon>
    </lineage>
</organism>
<evidence type="ECO:0000256" key="1">
    <source>
        <dbReference type="SAM" id="MobiDB-lite"/>
    </source>
</evidence>
<sequence>MILHSESFTNTSHRPATTPDAGPVTPKIYCSGDRIPVAAS</sequence>
<evidence type="ECO:0000313" key="3">
    <source>
        <dbReference type="Proteomes" id="UP000063308"/>
    </source>
</evidence>
<feature type="region of interest" description="Disordered" evidence="1">
    <location>
        <begin position="1"/>
        <end position="29"/>
    </location>
</feature>
<protein>
    <submittedName>
        <fullName evidence="2">Uncharacterized protein</fullName>
    </submittedName>
</protein>
<dbReference type="AlphaFoldDB" id="A0A0E4BSP8"/>
<feature type="compositionally biased region" description="Polar residues" evidence="1">
    <location>
        <begin position="1"/>
        <end position="15"/>
    </location>
</feature>
<dbReference type="Proteomes" id="UP000063308">
    <property type="component" value="Chromosome"/>
</dbReference>
<dbReference type="EMBL" id="AP014685">
    <property type="protein sequence ID" value="BAR59242.1"/>
    <property type="molecule type" value="Genomic_DNA"/>
</dbReference>
<reference evidence="2 3" key="1">
    <citation type="submission" date="2014-11" db="EMBL/GenBank/DDBJ databases">
        <title>Symbiosis island explosion on the genome of extra-slow-growing strains of soybean bradyrhizobia with massive insertion sequences.</title>
        <authorList>
            <person name="Iida T."/>
            <person name="Minamisawa K."/>
        </authorList>
    </citation>
    <scope>NUCLEOTIDE SEQUENCE [LARGE SCALE GENOMIC DNA]</scope>
    <source>
        <strain evidence="2 3">NK6</strain>
    </source>
</reference>
<name>A0A0E4BSP8_9BRAD</name>
<proteinExistence type="predicted"/>